<gene>
    <name evidence="1" type="ORF">OB69_11140</name>
</gene>
<evidence type="ECO:0000313" key="2">
    <source>
        <dbReference type="Proteomes" id="UP000036908"/>
    </source>
</evidence>
<dbReference type="Proteomes" id="UP000036908">
    <property type="component" value="Unassembled WGS sequence"/>
</dbReference>
<keyword evidence="2" id="KW-1185">Reference proteome</keyword>
<reference evidence="2" key="1">
    <citation type="submission" date="2014-11" db="EMBL/GenBank/DDBJ databases">
        <title>Genome sequencing of Roseivirga sp. D-25.</title>
        <authorList>
            <person name="Selvaratnam C."/>
            <person name="Thevarajoo S."/>
            <person name="Goh K.M."/>
            <person name="Eee R."/>
            <person name="Chan K.-G."/>
            <person name="Chong C.S."/>
        </authorList>
    </citation>
    <scope>NUCLEOTIDE SEQUENCE [LARGE SCALE GENOMIC DNA]</scope>
    <source>
        <strain evidence="2">D-25</strain>
    </source>
</reference>
<dbReference type="AlphaFoldDB" id="A0A0L8AKB7"/>
<dbReference type="PATRIC" id="fig|1566026.4.peg.514"/>
<organism evidence="1 2">
    <name type="scientific">Roseivirga seohaensis subsp. aquiponti</name>
    <dbReference type="NCBI Taxonomy" id="1566026"/>
    <lineage>
        <taxon>Bacteria</taxon>
        <taxon>Pseudomonadati</taxon>
        <taxon>Bacteroidota</taxon>
        <taxon>Cytophagia</taxon>
        <taxon>Cytophagales</taxon>
        <taxon>Roseivirgaceae</taxon>
        <taxon>Roseivirga</taxon>
    </lineage>
</organism>
<evidence type="ECO:0000313" key="1">
    <source>
        <dbReference type="EMBL" id="KOF02839.1"/>
    </source>
</evidence>
<dbReference type="RefSeq" id="WP_053223797.1">
    <property type="nucleotide sequence ID" value="NZ_JSVA01000010.1"/>
</dbReference>
<dbReference type="EMBL" id="JSVA01000010">
    <property type="protein sequence ID" value="KOF02839.1"/>
    <property type="molecule type" value="Genomic_DNA"/>
</dbReference>
<name>A0A0L8AKB7_9BACT</name>
<proteinExistence type="predicted"/>
<accession>A0A0L8AKB7</accession>
<sequence>MDIKDELKELEQKVSLGLKEAYRKMVEFKKRNNSPLIVSRNGKVIEIAPKDIPLTTNSKN</sequence>
<protein>
    <submittedName>
        <fullName evidence="1">Uncharacterized protein</fullName>
    </submittedName>
</protein>
<dbReference type="OrthoDB" id="886830at2"/>
<comment type="caution">
    <text evidence="1">The sequence shown here is derived from an EMBL/GenBank/DDBJ whole genome shotgun (WGS) entry which is preliminary data.</text>
</comment>